<feature type="compositionally biased region" description="Low complexity" evidence="1">
    <location>
        <begin position="235"/>
        <end position="250"/>
    </location>
</feature>
<feature type="compositionally biased region" description="Low complexity" evidence="1">
    <location>
        <begin position="257"/>
        <end position="267"/>
    </location>
</feature>
<evidence type="ECO:0000256" key="2">
    <source>
        <dbReference type="SAM" id="Phobius"/>
    </source>
</evidence>
<feature type="region of interest" description="Disordered" evidence="1">
    <location>
        <begin position="235"/>
        <end position="334"/>
    </location>
</feature>
<feature type="compositionally biased region" description="Polar residues" evidence="1">
    <location>
        <begin position="323"/>
        <end position="334"/>
    </location>
</feature>
<gene>
    <name evidence="3" type="ORF">GCM10025881_00280</name>
</gene>
<feature type="transmembrane region" description="Helical" evidence="2">
    <location>
        <begin position="130"/>
        <end position="147"/>
    </location>
</feature>
<feature type="transmembrane region" description="Helical" evidence="2">
    <location>
        <begin position="159"/>
        <end position="178"/>
    </location>
</feature>
<reference evidence="4" key="1">
    <citation type="journal article" date="2019" name="Int. J. Syst. Evol. Microbiol.">
        <title>The Global Catalogue of Microorganisms (GCM) 10K type strain sequencing project: providing services to taxonomists for standard genome sequencing and annotation.</title>
        <authorList>
            <consortium name="The Broad Institute Genomics Platform"/>
            <consortium name="The Broad Institute Genome Sequencing Center for Infectious Disease"/>
            <person name="Wu L."/>
            <person name="Ma J."/>
        </authorList>
    </citation>
    <scope>NUCLEOTIDE SEQUENCE [LARGE SCALE GENOMIC DNA]</scope>
    <source>
        <strain evidence="4">NBRC 108894</strain>
    </source>
</reference>
<feature type="transmembrane region" description="Helical" evidence="2">
    <location>
        <begin position="55"/>
        <end position="78"/>
    </location>
</feature>
<keyword evidence="2" id="KW-1133">Transmembrane helix</keyword>
<evidence type="ECO:0008006" key="5">
    <source>
        <dbReference type="Google" id="ProtNLM"/>
    </source>
</evidence>
<evidence type="ECO:0000313" key="4">
    <source>
        <dbReference type="Proteomes" id="UP001157034"/>
    </source>
</evidence>
<dbReference type="EMBL" id="BSVB01000001">
    <property type="protein sequence ID" value="GMA93204.1"/>
    <property type="molecule type" value="Genomic_DNA"/>
</dbReference>
<accession>A0ABQ6K198</accession>
<name>A0ABQ6K198_9MICO</name>
<organism evidence="3 4">
    <name type="scientific">Pseudolysinimonas kribbensis</name>
    <dbReference type="NCBI Taxonomy" id="433641"/>
    <lineage>
        <taxon>Bacteria</taxon>
        <taxon>Bacillati</taxon>
        <taxon>Actinomycetota</taxon>
        <taxon>Actinomycetes</taxon>
        <taxon>Micrococcales</taxon>
        <taxon>Microbacteriaceae</taxon>
        <taxon>Pseudolysinimonas</taxon>
    </lineage>
</organism>
<comment type="caution">
    <text evidence="3">The sequence shown here is derived from an EMBL/GenBank/DDBJ whole genome shotgun (WGS) entry which is preliminary data.</text>
</comment>
<sequence length="334" mass="33673">MITVGRAIAAGVLTAVLWVATALLGTVPIGARPLGWLEQVIVPGPLARIGELPVPWPQITVGAGAVLLGALIAGAALLTRGGARLPVVWLAAAVGSLIVGAVMGVGTIIGETPRLGVSYPAADVARDLGTQAWGLVLGWAPALVAGWSRDRGPLRAAGIATGAVALVAALVTGVAAGVGGPLRFAALDAAASPPATPSPTPSPPVTFSPAPLPHNVYALASTTCPPDALVLASTGATLRSGTGTSRSRSATPPPRRAPSTAIRPSASGTRGAVRSRPPWRRAARSWTPTRARRRSLWRPTRPPSRPSDGMPAPDPVIRPSRASWCSGSTRAGAS</sequence>
<evidence type="ECO:0000256" key="1">
    <source>
        <dbReference type="SAM" id="MobiDB-lite"/>
    </source>
</evidence>
<evidence type="ECO:0000313" key="3">
    <source>
        <dbReference type="EMBL" id="GMA93204.1"/>
    </source>
</evidence>
<keyword evidence="2" id="KW-0812">Transmembrane</keyword>
<feature type="transmembrane region" description="Helical" evidence="2">
    <location>
        <begin position="87"/>
        <end position="110"/>
    </location>
</feature>
<dbReference type="Proteomes" id="UP001157034">
    <property type="component" value="Unassembled WGS sequence"/>
</dbReference>
<protein>
    <recommendedName>
        <fullName evidence="5">DUF998 domain-containing protein</fullName>
    </recommendedName>
</protein>
<keyword evidence="2" id="KW-0472">Membrane</keyword>
<proteinExistence type="predicted"/>
<keyword evidence="4" id="KW-1185">Reference proteome</keyword>